<evidence type="ECO:0000313" key="1">
    <source>
        <dbReference type="EMBL" id="CCH71342.1"/>
    </source>
</evidence>
<dbReference type="HOGENOM" id="CLU_018570_2_0_11"/>
<dbReference type="Proteomes" id="UP000013167">
    <property type="component" value="Unassembled WGS sequence"/>
</dbReference>
<evidence type="ECO:0000313" key="2">
    <source>
        <dbReference type="Proteomes" id="UP000013167"/>
    </source>
</evidence>
<comment type="caution">
    <text evidence="1">The sequence shown here is derived from an EMBL/GenBank/DDBJ whole genome shotgun (WGS) entry which is preliminary data.</text>
</comment>
<dbReference type="Pfam" id="PF05787">
    <property type="entry name" value="PhoX"/>
    <property type="match status" value="1"/>
</dbReference>
<accession>N0E385</accession>
<dbReference type="AlphaFoldDB" id="N0E385"/>
<dbReference type="PANTHER" id="PTHR35399:SF2">
    <property type="entry name" value="DUF839 DOMAIN-CONTAINING PROTEIN"/>
    <property type="match status" value="1"/>
</dbReference>
<dbReference type="OrthoDB" id="9801383at2"/>
<dbReference type="RefSeq" id="WP_010851169.1">
    <property type="nucleotide sequence ID" value="NZ_HF570956.1"/>
</dbReference>
<reference evidence="1 2" key="1">
    <citation type="journal article" date="2013" name="ISME J.">
        <title>A metabolic model for members of the genus Tetrasphaera involved in enhanced biological phosphorus removal.</title>
        <authorList>
            <person name="Kristiansen R."/>
            <person name="Nguyen H.T.T."/>
            <person name="Saunders A.M."/>
            <person name="Nielsen J.L."/>
            <person name="Wimmer R."/>
            <person name="Le V.Q."/>
            <person name="McIlroy S.J."/>
            <person name="Petrovski S."/>
            <person name="Seviour R.J."/>
            <person name="Calteau A."/>
            <person name="Nielsen K.L."/>
            <person name="Nielsen P.H."/>
        </authorList>
    </citation>
    <scope>NUCLEOTIDE SEQUENCE [LARGE SCALE GENOMIC DNA]</scope>
    <source>
        <strain evidence="1 2">Lp2</strain>
    </source>
</reference>
<dbReference type="InterPro" id="IPR008557">
    <property type="entry name" value="PhoX"/>
</dbReference>
<protein>
    <submittedName>
        <fullName evidence="1">Uncharacterized protein</fullName>
    </submittedName>
</protein>
<gene>
    <name evidence="1" type="ORF">BN10_900028</name>
</gene>
<dbReference type="PANTHER" id="PTHR35399">
    <property type="entry name" value="SLR8030 PROTEIN"/>
    <property type="match status" value="1"/>
</dbReference>
<dbReference type="eggNOG" id="COG3211">
    <property type="taxonomic scope" value="Bacteria"/>
</dbReference>
<organism evidence="1 2">
    <name type="scientific">Phycicoccus elongatus Lp2</name>
    <dbReference type="NCBI Taxonomy" id="1193181"/>
    <lineage>
        <taxon>Bacteria</taxon>
        <taxon>Bacillati</taxon>
        <taxon>Actinomycetota</taxon>
        <taxon>Actinomycetes</taxon>
        <taxon>Micrococcales</taxon>
        <taxon>Intrasporangiaceae</taxon>
        <taxon>Phycicoccus</taxon>
    </lineage>
</organism>
<dbReference type="STRING" id="1193181.BN10_900028"/>
<proteinExistence type="predicted"/>
<dbReference type="SUPFAM" id="SSF63829">
    <property type="entry name" value="Calcium-dependent phosphotriesterase"/>
    <property type="match status" value="1"/>
</dbReference>
<dbReference type="EMBL" id="CAIZ01000164">
    <property type="protein sequence ID" value="CCH71342.1"/>
    <property type="molecule type" value="Genomic_DNA"/>
</dbReference>
<name>N0E385_9MICO</name>
<keyword evidence="2" id="KW-1185">Reference proteome</keyword>
<sequence length="514" mass="56366">MTYVIMHFFSTGKGPAGSARGLLVLNHEYVDPIMLYPEGPTPMTAEKVTKALHAHGVTVIAIEQAADGSWSQVDSEFNRRVHGNTPVDFSGPVGEDHPALAANGPARGTLNNCSMGHTPWGTFLACEENWNGYFGTTSVTWTATAEQKRYGVDKVGFGYNWHLADPRFDIAANPNEIHRFGWCDEIDPQAPTSTPVKRTSLGRFKHEGALVTEPKGRVVVYSGDDQEKEYIYKFVGERPWRHERARGASPFDNGHLYVAKFHDDGTGEWLPLVHGEGALTVANGWADQADVLLRTRSAADAQGATPMDRPEWITENPRTGDVYCTLTNGSGQHNAANPRTPNPYGHIIRWQERRNDKTGTAFDWDLFVLAGDPAYDSRVTIKGDKYGSPDGLYFDADGRLWIQTDISNSSQNLAAKGYDGIGNNMMLAADPRTGETRRFLTGPRGCEITGVVTTPDQRTMFVNVQHPGESTTAWGTPTPANPRAVSNWPEFDPAGRPRPSTVVIRRLDGGVIGA</sequence>